<keyword evidence="7 16" id="KW-0963">Cytoplasm</keyword>
<evidence type="ECO:0000256" key="9">
    <source>
        <dbReference type="ARBA" id="ARBA00022741"/>
    </source>
</evidence>
<keyword evidence="8 16" id="KW-0808">Transferase</keyword>
<dbReference type="CDD" id="cd24015">
    <property type="entry name" value="ASKHA_NBD_PanK-III"/>
    <property type="match status" value="1"/>
</dbReference>
<comment type="cofactor">
    <cofactor evidence="2">
        <name>K(+)</name>
        <dbReference type="ChEBI" id="CHEBI:29103"/>
    </cofactor>
</comment>
<evidence type="ECO:0000256" key="2">
    <source>
        <dbReference type="ARBA" id="ARBA00001958"/>
    </source>
</evidence>
<feature type="binding site" evidence="16">
    <location>
        <begin position="135"/>
        <end position="138"/>
    </location>
    <ligand>
        <name>substrate</name>
    </ligand>
</feature>
<dbReference type="GO" id="GO:0005524">
    <property type="term" value="F:ATP binding"/>
    <property type="evidence" value="ECO:0007669"/>
    <property type="project" value="UniProtKB-UniRule"/>
</dbReference>
<dbReference type="GO" id="GO:0046872">
    <property type="term" value="F:metal ion binding"/>
    <property type="evidence" value="ECO:0007669"/>
    <property type="project" value="UniProtKB-KW"/>
</dbReference>
<evidence type="ECO:0000256" key="11">
    <source>
        <dbReference type="ARBA" id="ARBA00022840"/>
    </source>
</evidence>
<dbReference type="EC" id="2.7.1.33" evidence="6 16"/>
<keyword evidence="16" id="KW-0479">Metal-binding</keyword>
<reference evidence="17 18" key="1">
    <citation type="submission" date="2019-11" db="EMBL/GenBank/DDBJ databases">
        <title>Whole genome shotgun sequencing (WGS) data from Adlercreutzia equolifaciens ResAG-91, Eggerthella lenta MRI-F36, MRI-F37, MRI-F40, ResAG-49, ResAG-88, ResAG-121, ResAG-145, and Gordonibacter sp. ResAG-5, ResAG-26, ResAG-43, ResAG-50, ResAG-59.</title>
        <authorList>
            <person name="Stoll D.A."/>
            <person name="Danylec N."/>
            <person name="Franz C.M.A.P."/>
            <person name="Huch M."/>
        </authorList>
    </citation>
    <scope>NUCLEOTIDE SEQUENCE [LARGE SCALE GENOMIC DNA]</scope>
    <source>
        <strain evidence="17 18">ResAG-59</strain>
    </source>
</reference>
<feature type="binding site" evidence="16">
    <location>
        <position position="160"/>
    </location>
    <ligand>
        <name>ATP</name>
        <dbReference type="ChEBI" id="CHEBI:30616"/>
    </ligand>
</feature>
<dbReference type="PANTHER" id="PTHR34265:SF1">
    <property type="entry name" value="TYPE III PANTOTHENATE KINASE"/>
    <property type="match status" value="1"/>
</dbReference>
<evidence type="ECO:0000256" key="14">
    <source>
        <dbReference type="ARBA" id="ARBA00038036"/>
    </source>
</evidence>
<evidence type="ECO:0000256" key="8">
    <source>
        <dbReference type="ARBA" id="ARBA00022679"/>
    </source>
</evidence>
<comment type="function">
    <text evidence="16">Catalyzes the phosphorylation of pantothenate (Pan), the first step in CoA biosynthesis.</text>
</comment>
<dbReference type="RefSeq" id="WP_157006801.1">
    <property type="nucleotide sequence ID" value="NZ_BAABZN010000001.1"/>
</dbReference>
<organism evidence="17 18">
    <name type="scientific">Gordonibacter urolithinfaciens</name>
    <dbReference type="NCBI Taxonomy" id="1335613"/>
    <lineage>
        <taxon>Bacteria</taxon>
        <taxon>Bacillati</taxon>
        <taxon>Actinomycetota</taxon>
        <taxon>Coriobacteriia</taxon>
        <taxon>Eggerthellales</taxon>
        <taxon>Eggerthellaceae</taxon>
        <taxon>Gordonibacter</taxon>
    </lineage>
</organism>
<evidence type="ECO:0000256" key="7">
    <source>
        <dbReference type="ARBA" id="ARBA00022490"/>
    </source>
</evidence>
<keyword evidence="18" id="KW-1185">Reference proteome</keyword>
<evidence type="ECO:0000256" key="1">
    <source>
        <dbReference type="ARBA" id="ARBA00001206"/>
    </source>
</evidence>
<evidence type="ECO:0000313" key="17">
    <source>
        <dbReference type="EMBL" id="MVN14686.1"/>
    </source>
</evidence>
<keyword evidence="9 16" id="KW-0547">Nucleotide-binding</keyword>
<dbReference type="EMBL" id="WPOC01000005">
    <property type="protein sequence ID" value="MVN14686.1"/>
    <property type="molecule type" value="Genomic_DNA"/>
</dbReference>
<accession>A0A6N8IHG2</accession>
<feature type="binding site" evidence="16">
    <location>
        <begin position="21"/>
        <end position="28"/>
    </location>
    <ligand>
        <name>ATP</name>
        <dbReference type="ChEBI" id="CHEBI:30616"/>
    </ligand>
</feature>
<proteinExistence type="inferred from homology"/>
<evidence type="ECO:0000256" key="5">
    <source>
        <dbReference type="ARBA" id="ARBA00011738"/>
    </source>
</evidence>
<evidence type="ECO:0000256" key="13">
    <source>
        <dbReference type="ARBA" id="ARBA00022993"/>
    </source>
</evidence>
<protein>
    <recommendedName>
        <fullName evidence="15 16">Type III pantothenate kinase</fullName>
        <ecNumber evidence="6 16">2.7.1.33</ecNumber>
    </recommendedName>
    <alternativeName>
        <fullName evidence="16">PanK-III</fullName>
    </alternativeName>
    <alternativeName>
        <fullName evidence="16">Pantothenic acid kinase</fullName>
    </alternativeName>
</protein>
<comment type="catalytic activity">
    <reaction evidence="1 16">
        <text>(R)-pantothenate + ATP = (R)-4'-phosphopantothenate + ADP + H(+)</text>
        <dbReference type="Rhea" id="RHEA:16373"/>
        <dbReference type="ChEBI" id="CHEBI:10986"/>
        <dbReference type="ChEBI" id="CHEBI:15378"/>
        <dbReference type="ChEBI" id="CHEBI:29032"/>
        <dbReference type="ChEBI" id="CHEBI:30616"/>
        <dbReference type="ChEBI" id="CHEBI:456216"/>
        <dbReference type="EC" id="2.7.1.33"/>
    </reaction>
</comment>
<comment type="cofactor">
    <cofactor evidence="16">
        <name>NH4(+)</name>
        <dbReference type="ChEBI" id="CHEBI:28938"/>
    </cofactor>
    <cofactor evidence="16">
        <name>K(+)</name>
        <dbReference type="ChEBI" id="CHEBI:29103"/>
    </cofactor>
    <text evidence="16">A monovalent cation. Ammonium or potassium.</text>
</comment>
<evidence type="ECO:0000256" key="4">
    <source>
        <dbReference type="ARBA" id="ARBA00005225"/>
    </source>
</evidence>
<feature type="binding site" evidence="16">
    <location>
        <position position="157"/>
    </location>
    <ligand>
        <name>K(+)</name>
        <dbReference type="ChEBI" id="CHEBI:29103"/>
    </ligand>
</feature>
<evidence type="ECO:0000256" key="10">
    <source>
        <dbReference type="ARBA" id="ARBA00022777"/>
    </source>
</evidence>
<feature type="binding site" evidence="16">
    <location>
        <position position="128"/>
    </location>
    <ligand>
        <name>substrate</name>
    </ligand>
</feature>
<comment type="caution">
    <text evidence="17">The sequence shown here is derived from an EMBL/GenBank/DDBJ whole genome shotgun (WGS) entry which is preliminary data.</text>
</comment>
<dbReference type="GeneID" id="97354161"/>
<comment type="similarity">
    <text evidence="14 16">Belongs to the type III pantothenate kinase family.</text>
</comment>
<dbReference type="SUPFAM" id="SSF53067">
    <property type="entry name" value="Actin-like ATPase domain"/>
    <property type="match status" value="2"/>
</dbReference>
<comment type="subcellular location">
    <subcellularLocation>
        <location evidence="3 16">Cytoplasm</location>
    </subcellularLocation>
</comment>
<evidence type="ECO:0000256" key="16">
    <source>
        <dbReference type="HAMAP-Rule" id="MF_01274"/>
    </source>
</evidence>
<keyword evidence="11 16" id="KW-0067">ATP-binding</keyword>
<dbReference type="GO" id="GO:0004594">
    <property type="term" value="F:pantothenate kinase activity"/>
    <property type="evidence" value="ECO:0007669"/>
    <property type="project" value="UniProtKB-UniRule"/>
</dbReference>
<dbReference type="InterPro" id="IPR043129">
    <property type="entry name" value="ATPase_NBD"/>
</dbReference>
<dbReference type="PANTHER" id="PTHR34265">
    <property type="entry name" value="TYPE III PANTOTHENATE KINASE"/>
    <property type="match status" value="1"/>
</dbReference>
<name>A0A6N8IHG2_9ACTN</name>
<keyword evidence="12 16" id="KW-0630">Potassium</keyword>
<comment type="pathway">
    <text evidence="4 16">Cofactor biosynthesis; coenzyme A biosynthesis; CoA from (R)-pantothenate: step 1/5.</text>
</comment>
<evidence type="ECO:0000256" key="6">
    <source>
        <dbReference type="ARBA" id="ARBA00012102"/>
    </source>
</evidence>
<dbReference type="Pfam" id="PF03309">
    <property type="entry name" value="Pan_kinase"/>
    <property type="match status" value="1"/>
</dbReference>
<dbReference type="Gene3D" id="3.30.420.40">
    <property type="match status" value="2"/>
</dbReference>
<evidence type="ECO:0000313" key="18">
    <source>
        <dbReference type="Proteomes" id="UP000468327"/>
    </source>
</evidence>
<feature type="active site" description="Proton acceptor" evidence="16">
    <location>
        <position position="137"/>
    </location>
</feature>
<dbReference type="AlphaFoldDB" id="A0A6N8IHG2"/>
<evidence type="ECO:0000256" key="15">
    <source>
        <dbReference type="ARBA" id="ARBA00040883"/>
    </source>
</evidence>
<sequence length="284" mass="29509">MGTDVREAAGDKWADGLLAVDVGNTVTRLGLFDGGELVATWEATTPERCTSDEARLVVTGFLDALARRKGAGEGDAAAATAAFRPAGSILSCVVPDLVDVWARALHAECGRRTLVVGPGLKTGIRMRYRDPAEVGPDRVADLAAALADYGGPLVVVDLGTTTNFEVLDAEGTFVGGIIAPGLALGAKALAQAAARLPRVELKAPASVIGTSTREAMQAGVVMGEVARIDGLVDLVLSELGCEAPVVVTGADATAMAALLRHEARADDTLTLRGLRRLYELNRRR</sequence>
<evidence type="ECO:0000256" key="3">
    <source>
        <dbReference type="ARBA" id="ARBA00004496"/>
    </source>
</evidence>
<dbReference type="GO" id="GO:0005737">
    <property type="term" value="C:cytoplasm"/>
    <property type="evidence" value="ECO:0007669"/>
    <property type="project" value="UniProtKB-SubCell"/>
</dbReference>
<keyword evidence="13 16" id="KW-0173">Coenzyme A biosynthesis</keyword>
<dbReference type="HAMAP" id="MF_01274">
    <property type="entry name" value="Pantothen_kinase_3"/>
    <property type="match status" value="1"/>
</dbReference>
<dbReference type="Proteomes" id="UP000468327">
    <property type="component" value="Unassembled WGS sequence"/>
</dbReference>
<feature type="binding site" evidence="16">
    <location>
        <position position="212"/>
    </location>
    <ligand>
        <name>substrate</name>
    </ligand>
</feature>
<dbReference type="GO" id="GO:0015937">
    <property type="term" value="P:coenzyme A biosynthetic process"/>
    <property type="evidence" value="ECO:0007669"/>
    <property type="project" value="UniProtKB-UniRule"/>
</dbReference>
<keyword evidence="10 16" id="KW-0418">Kinase</keyword>
<gene>
    <name evidence="16" type="primary">coaX</name>
    <name evidence="17" type="ORF">GO738_04835</name>
</gene>
<dbReference type="InterPro" id="IPR004619">
    <property type="entry name" value="Type_III_PanK"/>
</dbReference>
<dbReference type="NCBIfam" id="TIGR00671">
    <property type="entry name" value="baf"/>
    <property type="match status" value="1"/>
</dbReference>
<dbReference type="UniPathway" id="UPA00241">
    <property type="reaction ID" value="UER00352"/>
</dbReference>
<evidence type="ECO:0000256" key="12">
    <source>
        <dbReference type="ARBA" id="ARBA00022958"/>
    </source>
</evidence>
<comment type="subunit">
    <text evidence="5 16">Homodimer.</text>
</comment>